<dbReference type="RefSeq" id="WP_115151306.1">
    <property type="nucleotide sequence ID" value="NZ_UGPP01000001.1"/>
</dbReference>
<evidence type="ECO:0000313" key="2">
    <source>
        <dbReference type="EMBL" id="STY70844.1"/>
    </source>
</evidence>
<name>A0A378NR25_9FIRM</name>
<feature type="domain" description="Flavodoxin-like" evidence="1">
    <location>
        <begin position="5"/>
        <end position="164"/>
    </location>
</feature>
<dbReference type="GO" id="GO:0070819">
    <property type="term" value="F:menaquinone-dependent protoporphyrinogen oxidase activity"/>
    <property type="evidence" value="ECO:0007669"/>
    <property type="project" value="TreeGrafter"/>
</dbReference>
<dbReference type="Gene3D" id="3.40.50.360">
    <property type="match status" value="2"/>
</dbReference>
<dbReference type="GO" id="GO:0010181">
    <property type="term" value="F:FMN binding"/>
    <property type="evidence" value="ECO:0007669"/>
    <property type="project" value="InterPro"/>
</dbReference>
<gene>
    <name evidence="2" type="ORF">NCTC10571_00991</name>
</gene>
<accession>A0A378NR25</accession>
<dbReference type="PANTHER" id="PTHR38030">
    <property type="entry name" value="PROTOPORPHYRINOGEN IX DEHYDROGENASE [MENAQUINONE]"/>
    <property type="match status" value="1"/>
</dbReference>
<protein>
    <submittedName>
        <fullName evidence="2">Flavodoxin</fullName>
    </submittedName>
</protein>
<dbReference type="PANTHER" id="PTHR38030:SF2">
    <property type="entry name" value="PROTOPORPHYRINOGEN IX DEHYDROGENASE [QUINONE]"/>
    <property type="match status" value="1"/>
</dbReference>
<reference evidence="2 3" key="1">
    <citation type="submission" date="2018-06" db="EMBL/GenBank/DDBJ databases">
        <authorList>
            <consortium name="Pathogen Informatics"/>
            <person name="Doyle S."/>
        </authorList>
    </citation>
    <scope>NUCLEOTIDE SEQUENCE [LARGE SCALE GENOMIC DNA]</scope>
    <source>
        <strain evidence="2 3">NCTC10571</strain>
    </source>
</reference>
<dbReference type="InterPro" id="IPR008254">
    <property type="entry name" value="Flavodoxin/NO_synth"/>
</dbReference>
<dbReference type="GO" id="GO:0016651">
    <property type="term" value="F:oxidoreductase activity, acting on NAD(P)H"/>
    <property type="evidence" value="ECO:0007669"/>
    <property type="project" value="UniProtKB-ARBA"/>
</dbReference>
<organism evidence="2 3">
    <name type="scientific">Megamonas hypermegale</name>
    <dbReference type="NCBI Taxonomy" id="158847"/>
    <lineage>
        <taxon>Bacteria</taxon>
        <taxon>Bacillati</taxon>
        <taxon>Bacillota</taxon>
        <taxon>Negativicutes</taxon>
        <taxon>Selenomonadales</taxon>
        <taxon>Selenomonadaceae</taxon>
        <taxon>Megamonas</taxon>
    </lineage>
</organism>
<dbReference type="AlphaFoldDB" id="A0A378NR25"/>
<evidence type="ECO:0000313" key="3">
    <source>
        <dbReference type="Proteomes" id="UP000255234"/>
    </source>
</evidence>
<dbReference type="Proteomes" id="UP000255234">
    <property type="component" value="Unassembled WGS sequence"/>
</dbReference>
<dbReference type="EMBL" id="UGPP01000001">
    <property type="protein sequence ID" value="STY70844.1"/>
    <property type="molecule type" value="Genomic_DNA"/>
</dbReference>
<dbReference type="InterPro" id="IPR029039">
    <property type="entry name" value="Flavoprotein-like_sf"/>
</dbReference>
<evidence type="ECO:0000259" key="1">
    <source>
        <dbReference type="Pfam" id="PF12641"/>
    </source>
</evidence>
<sequence length="181" mass="20767">MKKWLIVYSSVTGNTKQIAEAIYDGFGEDMADIFAIRDEFNLKDYDNIAVGYWLTRGEPDKMVQELLKKLNNKTVILFQTQGAELNSEHSITAFARAASYLGENCKVLGTFASQGKINPAMLERRKNADKNDPHAATPRNLERWQKASMHPNEEDFSRAKEFVKAMQRKIALREKYLNMKK</sequence>
<dbReference type="SUPFAM" id="SSF52218">
    <property type="entry name" value="Flavoproteins"/>
    <property type="match status" value="1"/>
</dbReference>
<dbReference type="Pfam" id="PF12641">
    <property type="entry name" value="Flavodoxin_3"/>
    <property type="match status" value="1"/>
</dbReference>
<dbReference type="InterPro" id="IPR052200">
    <property type="entry name" value="Protoporphyrinogen_IX_DH"/>
</dbReference>
<dbReference type="GO" id="GO:0006783">
    <property type="term" value="P:heme biosynthetic process"/>
    <property type="evidence" value="ECO:0007669"/>
    <property type="project" value="TreeGrafter"/>
</dbReference>
<proteinExistence type="predicted"/>